<evidence type="ECO:0000313" key="11">
    <source>
        <dbReference type="Proteomes" id="UP000293846"/>
    </source>
</evidence>
<dbReference type="Proteomes" id="UP000293846">
    <property type="component" value="Unassembled WGS sequence"/>
</dbReference>
<dbReference type="Gene3D" id="1.10.287.130">
    <property type="match status" value="1"/>
</dbReference>
<keyword evidence="8" id="KW-0902">Two-component regulatory system</keyword>
<dbReference type="PANTHER" id="PTHR43065">
    <property type="entry name" value="SENSOR HISTIDINE KINASE"/>
    <property type="match status" value="1"/>
</dbReference>
<dbReference type="InterPro" id="IPR036097">
    <property type="entry name" value="HisK_dim/P_sf"/>
</dbReference>
<accession>A0A4V2NU99</accession>
<dbReference type="EMBL" id="SJTH01000016">
    <property type="protein sequence ID" value="TCJ03540.1"/>
    <property type="molecule type" value="Genomic_DNA"/>
</dbReference>
<keyword evidence="5" id="KW-0547">Nucleotide-binding</keyword>
<evidence type="ECO:0000256" key="2">
    <source>
        <dbReference type="ARBA" id="ARBA00012438"/>
    </source>
</evidence>
<evidence type="ECO:0000259" key="9">
    <source>
        <dbReference type="PROSITE" id="PS50109"/>
    </source>
</evidence>
<organism evidence="10 11">
    <name type="scientific">Cytobacillus praedii</name>
    <dbReference type="NCBI Taxonomy" id="1742358"/>
    <lineage>
        <taxon>Bacteria</taxon>
        <taxon>Bacillati</taxon>
        <taxon>Bacillota</taxon>
        <taxon>Bacilli</taxon>
        <taxon>Bacillales</taxon>
        <taxon>Bacillaceae</taxon>
        <taxon>Cytobacillus</taxon>
    </lineage>
</organism>
<dbReference type="InterPro" id="IPR036890">
    <property type="entry name" value="HATPase_C_sf"/>
</dbReference>
<reference evidence="10 11" key="1">
    <citation type="submission" date="2019-03" db="EMBL/GenBank/DDBJ databases">
        <authorList>
            <person name="Jensen L."/>
            <person name="Storgaard J."/>
            <person name="Sulaj E."/>
            <person name="Schramm A."/>
            <person name="Marshall I.P.G."/>
        </authorList>
    </citation>
    <scope>NUCLEOTIDE SEQUENCE [LARGE SCALE GENOMIC DNA]</scope>
    <source>
        <strain evidence="10 11">2017H2G3</strain>
    </source>
</reference>
<dbReference type="GO" id="GO:0005524">
    <property type="term" value="F:ATP binding"/>
    <property type="evidence" value="ECO:0007669"/>
    <property type="project" value="UniProtKB-KW"/>
</dbReference>
<dbReference type="PROSITE" id="PS50109">
    <property type="entry name" value="HIS_KIN"/>
    <property type="match status" value="1"/>
</dbReference>
<dbReference type="Pfam" id="PF00512">
    <property type="entry name" value="HisKA"/>
    <property type="match status" value="1"/>
</dbReference>
<gene>
    <name evidence="10" type="ORF">E0Y62_14060</name>
</gene>
<evidence type="ECO:0000256" key="1">
    <source>
        <dbReference type="ARBA" id="ARBA00000085"/>
    </source>
</evidence>
<keyword evidence="3" id="KW-0597">Phosphoprotein</keyword>
<dbReference type="SUPFAM" id="SSF55874">
    <property type="entry name" value="ATPase domain of HSP90 chaperone/DNA topoisomerase II/histidine kinase"/>
    <property type="match status" value="1"/>
</dbReference>
<dbReference type="InterPro" id="IPR003661">
    <property type="entry name" value="HisK_dim/P_dom"/>
</dbReference>
<evidence type="ECO:0000256" key="3">
    <source>
        <dbReference type="ARBA" id="ARBA00022553"/>
    </source>
</evidence>
<keyword evidence="7" id="KW-0067">ATP-binding</keyword>
<dbReference type="SMART" id="SM00388">
    <property type="entry name" value="HisKA"/>
    <property type="match status" value="1"/>
</dbReference>
<evidence type="ECO:0000313" key="10">
    <source>
        <dbReference type="EMBL" id="TCJ03540.1"/>
    </source>
</evidence>
<evidence type="ECO:0000256" key="5">
    <source>
        <dbReference type="ARBA" id="ARBA00022741"/>
    </source>
</evidence>
<name>A0A4V2NU99_9BACI</name>
<dbReference type="InterPro" id="IPR005467">
    <property type="entry name" value="His_kinase_dom"/>
</dbReference>
<feature type="domain" description="Histidine kinase" evidence="9">
    <location>
        <begin position="41"/>
        <end position="253"/>
    </location>
</feature>
<keyword evidence="6" id="KW-0418">Kinase</keyword>
<dbReference type="SUPFAM" id="SSF47384">
    <property type="entry name" value="Homodimeric domain of signal transducing histidine kinase"/>
    <property type="match status" value="1"/>
</dbReference>
<dbReference type="CDD" id="cd00075">
    <property type="entry name" value="HATPase"/>
    <property type="match status" value="1"/>
</dbReference>
<dbReference type="GO" id="GO:0000155">
    <property type="term" value="F:phosphorelay sensor kinase activity"/>
    <property type="evidence" value="ECO:0007669"/>
    <property type="project" value="InterPro"/>
</dbReference>
<dbReference type="PRINTS" id="PR00344">
    <property type="entry name" value="BCTRLSENSOR"/>
</dbReference>
<dbReference type="Pfam" id="PF02518">
    <property type="entry name" value="HATPase_c"/>
    <property type="match status" value="1"/>
</dbReference>
<dbReference type="RefSeq" id="WP_131237362.1">
    <property type="nucleotide sequence ID" value="NZ_SJTH01000016.1"/>
</dbReference>
<dbReference type="CDD" id="cd00082">
    <property type="entry name" value="HisKA"/>
    <property type="match status" value="1"/>
</dbReference>
<evidence type="ECO:0000256" key="8">
    <source>
        <dbReference type="ARBA" id="ARBA00023012"/>
    </source>
</evidence>
<keyword evidence="4" id="KW-0808">Transferase</keyword>
<dbReference type="AlphaFoldDB" id="A0A4V2NU99"/>
<evidence type="ECO:0000256" key="6">
    <source>
        <dbReference type="ARBA" id="ARBA00022777"/>
    </source>
</evidence>
<dbReference type="OrthoDB" id="9815750at2"/>
<dbReference type="InterPro" id="IPR004358">
    <property type="entry name" value="Sig_transdc_His_kin-like_C"/>
</dbReference>
<dbReference type="STRING" id="1742358.GCA_001439605_05177"/>
<sequence length="255" mass="28641">MNDSNKPFLEKDNQVKLDSNELLETFIYPQYLENINALAAGIAHEIRNPLTSVKGFLQLLRPYLIESGKEQYIDIALDELNRANNLIFEYLNASKPQINKKEELSLRKIINEIGLLYESEAMFHDIILNIQLPDHLPAIFADGMQIKQVLVNLIKNAIEAIKEKNEKTSGKIDIFVEKTDLSTVCVCISDNGCGMTNETLTHLFTPFYTTKTTGTGIGLPICKKIIEEHSGQIFITSKLGMGSTFKIILPVHSSL</sequence>
<dbReference type="EC" id="2.7.13.3" evidence="2"/>
<evidence type="ECO:0000256" key="4">
    <source>
        <dbReference type="ARBA" id="ARBA00022679"/>
    </source>
</evidence>
<dbReference type="PANTHER" id="PTHR43065:SF10">
    <property type="entry name" value="PEROXIDE STRESS-ACTIVATED HISTIDINE KINASE MAK3"/>
    <property type="match status" value="1"/>
</dbReference>
<protein>
    <recommendedName>
        <fullName evidence="2">histidine kinase</fullName>
        <ecNumber evidence="2">2.7.13.3</ecNumber>
    </recommendedName>
</protein>
<dbReference type="SMART" id="SM00387">
    <property type="entry name" value="HATPase_c"/>
    <property type="match status" value="1"/>
</dbReference>
<dbReference type="InterPro" id="IPR003594">
    <property type="entry name" value="HATPase_dom"/>
</dbReference>
<proteinExistence type="predicted"/>
<keyword evidence="11" id="KW-1185">Reference proteome</keyword>
<comment type="catalytic activity">
    <reaction evidence="1">
        <text>ATP + protein L-histidine = ADP + protein N-phospho-L-histidine.</text>
        <dbReference type="EC" id="2.7.13.3"/>
    </reaction>
</comment>
<comment type="caution">
    <text evidence="10">The sequence shown here is derived from an EMBL/GenBank/DDBJ whole genome shotgun (WGS) entry which is preliminary data.</text>
</comment>
<evidence type="ECO:0000256" key="7">
    <source>
        <dbReference type="ARBA" id="ARBA00022840"/>
    </source>
</evidence>
<dbReference type="Gene3D" id="3.30.565.10">
    <property type="entry name" value="Histidine kinase-like ATPase, C-terminal domain"/>
    <property type="match status" value="1"/>
</dbReference>